<organism evidence="6 7">
    <name type="scientific">Mucilaginibacter gynuensis</name>
    <dbReference type="NCBI Taxonomy" id="1302236"/>
    <lineage>
        <taxon>Bacteria</taxon>
        <taxon>Pseudomonadati</taxon>
        <taxon>Bacteroidota</taxon>
        <taxon>Sphingobacteriia</taxon>
        <taxon>Sphingobacteriales</taxon>
        <taxon>Sphingobacteriaceae</taxon>
        <taxon>Mucilaginibacter</taxon>
    </lineage>
</organism>
<comment type="subcellular location">
    <subcellularLocation>
        <location evidence="1">Membrane</location>
        <topology evidence="1">Multi-pass membrane protein</topology>
    </subcellularLocation>
</comment>
<feature type="transmembrane region" description="Helical" evidence="5">
    <location>
        <begin position="7"/>
        <end position="29"/>
    </location>
</feature>
<dbReference type="Proteomes" id="UP001500582">
    <property type="component" value="Unassembled WGS sequence"/>
</dbReference>
<evidence type="ECO:0000256" key="3">
    <source>
        <dbReference type="ARBA" id="ARBA00022989"/>
    </source>
</evidence>
<reference evidence="7" key="1">
    <citation type="journal article" date="2019" name="Int. J. Syst. Evol. Microbiol.">
        <title>The Global Catalogue of Microorganisms (GCM) 10K type strain sequencing project: providing services to taxonomists for standard genome sequencing and annotation.</title>
        <authorList>
            <consortium name="The Broad Institute Genomics Platform"/>
            <consortium name="The Broad Institute Genome Sequencing Center for Infectious Disease"/>
            <person name="Wu L."/>
            <person name="Ma J."/>
        </authorList>
    </citation>
    <scope>NUCLEOTIDE SEQUENCE [LARGE SCALE GENOMIC DNA]</scope>
    <source>
        <strain evidence="7">JCM 17705</strain>
    </source>
</reference>
<feature type="transmembrane region" description="Helical" evidence="5">
    <location>
        <begin position="99"/>
        <end position="115"/>
    </location>
</feature>
<feature type="transmembrane region" description="Helical" evidence="5">
    <location>
        <begin position="41"/>
        <end position="63"/>
    </location>
</feature>
<evidence type="ECO:0000313" key="6">
    <source>
        <dbReference type="EMBL" id="GAA4310720.1"/>
    </source>
</evidence>
<keyword evidence="3 5" id="KW-1133">Transmembrane helix</keyword>
<dbReference type="InterPro" id="IPR016944">
    <property type="entry name" value="UCP030066"/>
</dbReference>
<evidence type="ECO:0000256" key="5">
    <source>
        <dbReference type="SAM" id="Phobius"/>
    </source>
</evidence>
<comment type="caution">
    <text evidence="6">The sequence shown here is derived from an EMBL/GenBank/DDBJ whole genome shotgun (WGS) entry which is preliminary data.</text>
</comment>
<evidence type="ECO:0000313" key="7">
    <source>
        <dbReference type="Proteomes" id="UP001500582"/>
    </source>
</evidence>
<gene>
    <name evidence="6" type="ORF">GCM10023149_05490</name>
</gene>
<name>A0ABP8FTJ4_9SPHI</name>
<dbReference type="PIRSF" id="PIRSF030066">
    <property type="entry name" value="UCP030066"/>
    <property type="match status" value="1"/>
</dbReference>
<sequence length="127" mass="14445">MAKRNNIIYWIATVWLSLGMLSTGIVQLIKMEKEVEMMRHLGYPSYFLTIIGVWKILGLIAVLVPKFPLLKEWTYAGFFFAMSGAVFSHLASGDSAKELFGPVLLLILTLVSWYFRPANRRITSSNQ</sequence>
<keyword evidence="2 5" id="KW-0812">Transmembrane</keyword>
<evidence type="ECO:0000256" key="2">
    <source>
        <dbReference type="ARBA" id="ARBA00022692"/>
    </source>
</evidence>
<feature type="transmembrane region" description="Helical" evidence="5">
    <location>
        <begin position="75"/>
        <end position="93"/>
    </location>
</feature>
<evidence type="ECO:0000256" key="1">
    <source>
        <dbReference type="ARBA" id="ARBA00004141"/>
    </source>
</evidence>
<dbReference type="Pfam" id="PF13564">
    <property type="entry name" value="DoxX_2"/>
    <property type="match status" value="1"/>
</dbReference>
<protein>
    <submittedName>
        <fullName evidence="6">DoxX family protein</fullName>
    </submittedName>
</protein>
<keyword evidence="7" id="KW-1185">Reference proteome</keyword>
<proteinExistence type="predicted"/>
<keyword evidence="4 5" id="KW-0472">Membrane</keyword>
<dbReference type="InterPro" id="IPR032808">
    <property type="entry name" value="DoxX"/>
</dbReference>
<accession>A0ABP8FTJ4</accession>
<evidence type="ECO:0000256" key="4">
    <source>
        <dbReference type="ARBA" id="ARBA00023136"/>
    </source>
</evidence>
<dbReference type="RefSeq" id="WP_345209455.1">
    <property type="nucleotide sequence ID" value="NZ_BAABFT010000001.1"/>
</dbReference>
<dbReference type="EMBL" id="BAABFT010000001">
    <property type="protein sequence ID" value="GAA4310720.1"/>
    <property type="molecule type" value="Genomic_DNA"/>
</dbReference>